<keyword evidence="2" id="KW-1185">Reference proteome</keyword>
<comment type="caution">
    <text evidence="1">The sequence shown here is derived from an EMBL/GenBank/DDBJ whole genome shotgun (WGS) entry which is preliminary data.</text>
</comment>
<organism evidence="1 2">
    <name type="scientific">Trichinella pseudospiralis</name>
    <name type="common">Parasitic roundworm</name>
    <dbReference type="NCBI Taxonomy" id="6337"/>
    <lineage>
        <taxon>Eukaryota</taxon>
        <taxon>Metazoa</taxon>
        <taxon>Ecdysozoa</taxon>
        <taxon>Nematoda</taxon>
        <taxon>Enoplea</taxon>
        <taxon>Dorylaimia</taxon>
        <taxon>Trichinellida</taxon>
        <taxon>Trichinellidae</taxon>
        <taxon>Trichinella</taxon>
    </lineage>
</organism>
<dbReference type="Proteomes" id="UP000054995">
    <property type="component" value="Unassembled WGS sequence"/>
</dbReference>
<accession>A0A0V1G1Y6</accession>
<proteinExistence type="predicted"/>
<sequence length="63" mass="6840">MNSLSARSQSARQAIRSSLFRCSGNQNVGDKTTVACDLVDCNFYLTRDNKPVESQALINEGAS</sequence>
<reference evidence="1 2" key="1">
    <citation type="submission" date="2015-01" db="EMBL/GenBank/DDBJ databases">
        <title>Evolution of Trichinella species and genotypes.</title>
        <authorList>
            <person name="Korhonen P.K."/>
            <person name="Edoardo P."/>
            <person name="Giuseppe L.R."/>
            <person name="Gasser R.B."/>
        </authorList>
    </citation>
    <scope>NUCLEOTIDE SEQUENCE [LARGE SCALE GENOMIC DNA]</scope>
    <source>
        <strain evidence="1">ISS470</strain>
    </source>
</reference>
<dbReference type="EMBL" id="JYDT01000007">
    <property type="protein sequence ID" value="KRY92330.1"/>
    <property type="molecule type" value="Genomic_DNA"/>
</dbReference>
<gene>
    <name evidence="1" type="ORF">T4D_6685</name>
</gene>
<evidence type="ECO:0000313" key="1">
    <source>
        <dbReference type="EMBL" id="KRY92330.1"/>
    </source>
</evidence>
<evidence type="ECO:0000313" key="2">
    <source>
        <dbReference type="Proteomes" id="UP000054995"/>
    </source>
</evidence>
<name>A0A0V1G1Y6_TRIPS</name>
<dbReference type="AlphaFoldDB" id="A0A0V1G1Y6"/>
<protein>
    <submittedName>
        <fullName evidence="1">Uncharacterized protein</fullName>
    </submittedName>
</protein>